<sequence length="78" mass="9599">MVELIKRYYKHYFSLKYRIVTDHFAGYECQVSFLGIIWSQMNGTNTQYSIEKSLDYIYQYTGKHFKFEKLNKRLYEKC</sequence>
<evidence type="ECO:0000313" key="1">
    <source>
        <dbReference type="EMBL" id="DAF43789.1"/>
    </source>
</evidence>
<dbReference type="EMBL" id="BK032510">
    <property type="protein sequence ID" value="DAF43789.1"/>
    <property type="molecule type" value="Genomic_DNA"/>
</dbReference>
<reference evidence="1" key="1">
    <citation type="journal article" date="2021" name="Proc. Natl. Acad. Sci. U.S.A.">
        <title>A Catalog of Tens of Thousands of Viruses from Human Metagenomes Reveals Hidden Associations with Chronic Diseases.</title>
        <authorList>
            <person name="Tisza M.J."/>
            <person name="Buck C.B."/>
        </authorList>
    </citation>
    <scope>NUCLEOTIDE SEQUENCE</scope>
    <source>
        <strain evidence="1">CtNQV2</strain>
    </source>
</reference>
<organism evidence="1">
    <name type="scientific">Myoviridae sp. ctNQV2</name>
    <dbReference type="NCBI Taxonomy" id="2827683"/>
    <lineage>
        <taxon>Viruses</taxon>
        <taxon>Duplodnaviria</taxon>
        <taxon>Heunggongvirae</taxon>
        <taxon>Uroviricota</taxon>
        <taxon>Caudoviricetes</taxon>
    </lineage>
</organism>
<proteinExistence type="predicted"/>
<name>A0A8S5RYI7_9CAUD</name>
<accession>A0A8S5RYI7</accession>
<protein>
    <submittedName>
        <fullName evidence="1">Uncharacterized protein</fullName>
    </submittedName>
</protein>